<feature type="transmembrane region" description="Helical" evidence="6">
    <location>
        <begin position="295"/>
        <end position="312"/>
    </location>
</feature>
<keyword evidence="6" id="KW-0869">Chloride channel</keyword>
<dbReference type="InterPro" id="IPR000615">
    <property type="entry name" value="Bestrophin"/>
</dbReference>
<proteinExistence type="inferred from homology"/>
<evidence type="ECO:0000313" key="9">
    <source>
        <dbReference type="WBParaSite" id="EEL_0000400201-mRNA-1"/>
    </source>
</evidence>
<evidence type="ECO:0000256" key="3">
    <source>
        <dbReference type="ARBA" id="ARBA00022989"/>
    </source>
</evidence>
<keyword evidence="6" id="KW-0868">Chloride</keyword>
<keyword evidence="6" id="KW-1003">Cell membrane</keyword>
<evidence type="ECO:0000256" key="2">
    <source>
        <dbReference type="ARBA" id="ARBA00022692"/>
    </source>
</evidence>
<name>A0A158Q7A3_9BILA</name>
<comment type="function">
    <text evidence="6">Forms chloride channels.</text>
</comment>
<reference evidence="9" key="1">
    <citation type="submission" date="2016-04" db="UniProtKB">
        <authorList>
            <consortium name="WormBaseParasite"/>
        </authorList>
    </citation>
    <scope>IDENTIFICATION</scope>
</reference>
<evidence type="ECO:0000256" key="5">
    <source>
        <dbReference type="ARBA" id="ARBA00034769"/>
    </source>
</evidence>
<evidence type="ECO:0000256" key="1">
    <source>
        <dbReference type="ARBA" id="ARBA00004370"/>
    </source>
</evidence>
<dbReference type="PANTHER" id="PTHR10736:SF61">
    <property type="entry name" value="BESTROPHIN HOMOLOG 24"/>
    <property type="match status" value="1"/>
</dbReference>
<keyword evidence="6" id="KW-0813">Transport</keyword>
<dbReference type="AlphaFoldDB" id="A0A158Q7A3"/>
<dbReference type="Proteomes" id="UP000050640">
    <property type="component" value="Unplaced"/>
</dbReference>
<evidence type="ECO:0000313" key="8">
    <source>
        <dbReference type="Proteomes" id="UP000050640"/>
    </source>
</evidence>
<feature type="transmembrane region" description="Helical" evidence="6">
    <location>
        <begin position="253"/>
        <end position="274"/>
    </location>
</feature>
<keyword evidence="6" id="KW-0406">Ion transport</keyword>
<feature type="transmembrane region" description="Helical" evidence="6">
    <location>
        <begin position="28"/>
        <end position="50"/>
    </location>
</feature>
<evidence type="ECO:0000256" key="7">
    <source>
        <dbReference type="SAM" id="MobiDB-lite"/>
    </source>
</evidence>
<feature type="compositionally biased region" description="Polar residues" evidence="7">
    <location>
        <begin position="532"/>
        <end position="541"/>
    </location>
</feature>
<evidence type="ECO:0000256" key="4">
    <source>
        <dbReference type="ARBA" id="ARBA00023136"/>
    </source>
</evidence>
<dbReference type="GO" id="GO:0005254">
    <property type="term" value="F:chloride channel activity"/>
    <property type="evidence" value="ECO:0007669"/>
    <property type="project" value="UniProtKB-KW"/>
</dbReference>
<keyword evidence="8" id="KW-1185">Reference proteome</keyword>
<feature type="region of interest" description="Disordered" evidence="7">
    <location>
        <begin position="508"/>
        <end position="541"/>
    </location>
</feature>
<keyword evidence="4 6" id="KW-0472">Membrane</keyword>
<dbReference type="GO" id="GO:0034707">
    <property type="term" value="C:chloride channel complex"/>
    <property type="evidence" value="ECO:0007669"/>
    <property type="project" value="UniProtKB-KW"/>
</dbReference>
<organism evidence="8 9">
    <name type="scientific">Elaeophora elaphi</name>
    <dbReference type="NCBI Taxonomy" id="1147741"/>
    <lineage>
        <taxon>Eukaryota</taxon>
        <taxon>Metazoa</taxon>
        <taxon>Ecdysozoa</taxon>
        <taxon>Nematoda</taxon>
        <taxon>Chromadorea</taxon>
        <taxon>Rhabditida</taxon>
        <taxon>Spirurina</taxon>
        <taxon>Spiruromorpha</taxon>
        <taxon>Filarioidea</taxon>
        <taxon>Onchocercidae</taxon>
        <taxon>Elaeophora</taxon>
    </lineage>
</organism>
<sequence length="541" mass="63051">MTVKYNLAVSTSRPWTLFKLLFRWRGSVWKSVTFELAIWLLLYFTIGIIYRKVLSPQQIRHDLLIACFERIAHILDEKLNLIPLDFMLGFFVTSVLNRWIKFFDNIGYIDKKYSSFEAQIELHLHKICSIALMTAAYVRGDDERSRKMRRNIVRYCVLSQALVFRDISMKVRKRFPTLDSVVAAGFMMSHEKAKLDELHYRYDKHWVPFQWALALCDDARQQQKIASDWLQQKVSEEIKRFRTNMANLYNFDWVPLPIMYAQIVVLGVHLYFFVCAISRQHIISAEAPNKSKVDAFFPFMSVLQFIFYMGWLKVAEVILNPFGEDDDDFECNFLLDKNLAVGLMIVDLGYNQPPAMQKDPFWEGLVEPLYTQQSMVLERRMSSITGSLAHVRLSDDKKIQMMPLPHNAASIRNPLNYLLKVASRSTSMNEAGNMNDKNLSRNDQCGTYSQIPDVTYARRRFSLGERDYLHLPFRSTQLARTSHGSINIISEPRYLEDVKEENEDTVHSRKTMLSQPQIPFPMSFPTEKVESTKQVSKTETG</sequence>
<dbReference type="InterPro" id="IPR021134">
    <property type="entry name" value="Bestrophin-like"/>
</dbReference>
<dbReference type="GO" id="GO:0005886">
    <property type="term" value="C:plasma membrane"/>
    <property type="evidence" value="ECO:0007669"/>
    <property type="project" value="UniProtKB-SubCell"/>
</dbReference>
<protein>
    <recommendedName>
        <fullName evidence="6">Bestrophin homolog</fullName>
    </recommendedName>
</protein>
<comment type="subcellular location">
    <subcellularLocation>
        <location evidence="6">Cell membrane</location>
        <topology evidence="6">Multi-pass membrane protein</topology>
    </subcellularLocation>
    <subcellularLocation>
        <location evidence="1">Membrane</location>
    </subcellularLocation>
</comment>
<keyword evidence="2 6" id="KW-0812">Transmembrane</keyword>
<dbReference type="Pfam" id="PF01062">
    <property type="entry name" value="Bestrophin"/>
    <property type="match status" value="2"/>
</dbReference>
<comment type="similarity">
    <text evidence="5 6">Belongs to the anion channel-forming bestrophin (TC 1.A.46) family. Calcium-sensitive chloride channel subfamily.</text>
</comment>
<keyword evidence="3 6" id="KW-1133">Transmembrane helix</keyword>
<dbReference type="WBParaSite" id="EEL_0000400201-mRNA-1">
    <property type="protein sequence ID" value="EEL_0000400201-mRNA-1"/>
    <property type="gene ID" value="EEL_0000400201"/>
</dbReference>
<dbReference type="PANTHER" id="PTHR10736">
    <property type="entry name" value="BESTROPHIN"/>
    <property type="match status" value="1"/>
</dbReference>
<accession>A0A158Q7A3</accession>
<evidence type="ECO:0000256" key="6">
    <source>
        <dbReference type="RuleBase" id="RU363126"/>
    </source>
</evidence>
<keyword evidence="6" id="KW-0407">Ion channel</keyword>